<evidence type="ECO:0000256" key="4">
    <source>
        <dbReference type="ARBA" id="ARBA00022519"/>
    </source>
</evidence>
<comment type="subunit">
    <text evidence="9">The complex comprises the extracytoplasmic solute receptor protein and the two transmembrane proteins.</text>
</comment>
<dbReference type="PANTHER" id="PTHR35011:SF10">
    <property type="entry name" value="TRAP TRANSPORTER SMALL PERMEASE PROTEIN"/>
    <property type="match status" value="1"/>
</dbReference>
<dbReference type="EMBL" id="CP021330">
    <property type="protein sequence ID" value="AVX05698.1"/>
    <property type="molecule type" value="Genomic_DNA"/>
</dbReference>
<feature type="domain" description="Tripartite ATP-independent periplasmic transporters DctQ component" evidence="10">
    <location>
        <begin position="36"/>
        <end position="161"/>
    </location>
</feature>
<dbReference type="GO" id="GO:0015740">
    <property type="term" value="P:C4-dicarboxylate transport"/>
    <property type="evidence" value="ECO:0007669"/>
    <property type="project" value="TreeGrafter"/>
</dbReference>
<feature type="transmembrane region" description="Helical" evidence="9">
    <location>
        <begin position="20"/>
        <end position="40"/>
    </location>
</feature>
<keyword evidence="6 9" id="KW-1133">Transmembrane helix</keyword>
<evidence type="ECO:0000256" key="7">
    <source>
        <dbReference type="ARBA" id="ARBA00023136"/>
    </source>
</evidence>
<evidence type="ECO:0000256" key="3">
    <source>
        <dbReference type="ARBA" id="ARBA00022475"/>
    </source>
</evidence>
<name>A0A2R4MI33_9HYPH</name>
<feature type="transmembrane region" description="Helical" evidence="9">
    <location>
        <begin position="60"/>
        <end position="78"/>
    </location>
</feature>
<dbReference type="RefSeq" id="WP_117396503.1">
    <property type="nucleotide sequence ID" value="NZ_CP021330.1"/>
</dbReference>
<proteinExistence type="inferred from homology"/>
<organism evidence="11 12">
    <name type="scientific">Maritalea myrionectae</name>
    <dbReference type="NCBI Taxonomy" id="454601"/>
    <lineage>
        <taxon>Bacteria</taxon>
        <taxon>Pseudomonadati</taxon>
        <taxon>Pseudomonadota</taxon>
        <taxon>Alphaproteobacteria</taxon>
        <taxon>Hyphomicrobiales</taxon>
        <taxon>Devosiaceae</taxon>
        <taxon>Maritalea</taxon>
    </lineage>
</organism>
<accession>A0A2R4MI33</accession>
<dbReference type="GO" id="GO:0022857">
    <property type="term" value="F:transmembrane transporter activity"/>
    <property type="evidence" value="ECO:0007669"/>
    <property type="project" value="UniProtKB-UniRule"/>
</dbReference>
<feature type="transmembrane region" description="Helical" evidence="9">
    <location>
        <begin position="140"/>
        <end position="160"/>
    </location>
</feature>
<keyword evidence="3" id="KW-1003">Cell membrane</keyword>
<evidence type="ECO:0000313" key="12">
    <source>
        <dbReference type="Proteomes" id="UP000258927"/>
    </source>
</evidence>
<dbReference type="GO" id="GO:0005886">
    <property type="term" value="C:plasma membrane"/>
    <property type="evidence" value="ECO:0007669"/>
    <property type="project" value="UniProtKB-SubCell"/>
</dbReference>
<dbReference type="InterPro" id="IPR007387">
    <property type="entry name" value="TRAP_DctQ"/>
</dbReference>
<sequence length="165" mass="17940">MENEKFGAPAQQQNAAWRRWVEAPLVICGAALVFMLMGLSFADALLRSLFNMPIFGANDYAQILLSFAVAICLPLCVLSGRLIAIDTITNMLPNAVQNLLDWVVTIMGVIILSYLTWRAFSNALEAATFGESTLLLQLPFGPSYYAIAAGSGLSAVLLLVERVLR</sequence>
<keyword evidence="4 9" id="KW-0997">Cell inner membrane</keyword>
<dbReference type="InterPro" id="IPR055348">
    <property type="entry name" value="DctQ"/>
</dbReference>
<dbReference type="Pfam" id="PF04290">
    <property type="entry name" value="DctQ"/>
    <property type="match status" value="1"/>
</dbReference>
<evidence type="ECO:0000256" key="9">
    <source>
        <dbReference type="RuleBase" id="RU369079"/>
    </source>
</evidence>
<dbReference type="PANTHER" id="PTHR35011">
    <property type="entry name" value="2,3-DIKETO-L-GULONATE TRAP TRANSPORTER SMALL PERMEASE PROTEIN YIAM"/>
    <property type="match status" value="1"/>
</dbReference>
<evidence type="ECO:0000259" key="10">
    <source>
        <dbReference type="Pfam" id="PF04290"/>
    </source>
</evidence>
<reference evidence="11 12" key="1">
    <citation type="submission" date="2017-05" db="EMBL/GenBank/DDBJ databases">
        <title>Genome Analysis of Maritalea myrionectae HL2708#5.</title>
        <authorList>
            <consortium name="Cotde Inc.-PKNU"/>
            <person name="Jang D."/>
            <person name="Oh H.-M."/>
        </authorList>
    </citation>
    <scope>NUCLEOTIDE SEQUENCE [LARGE SCALE GENOMIC DNA]</scope>
    <source>
        <strain evidence="11 12">HL2708#5</strain>
    </source>
</reference>
<dbReference type="KEGG" id="mmyr:MXMO3_03192"/>
<comment type="subcellular location">
    <subcellularLocation>
        <location evidence="1 9">Cell inner membrane</location>
        <topology evidence="1 9">Multi-pass membrane protein</topology>
    </subcellularLocation>
</comment>
<keyword evidence="12" id="KW-1185">Reference proteome</keyword>
<feature type="transmembrane region" description="Helical" evidence="9">
    <location>
        <begin position="99"/>
        <end position="120"/>
    </location>
</feature>
<evidence type="ECO:0000256" key="2">
    <source>
        <dbReference type="ARBA" id="ARBA00022448"/>
    </source>
</evidence>
<keyword evidence="2 9" id="KW-0813">Transport</keyword>
<comment type="similarity">
    <text evidence="8 9">Belongs to the TRAP transporter small permease family.</text>
</comment>
<evidence type="ECO:0000256" key="8">
    <source>
        <dbReference type="ARBA" id="ARBA00038436"/>
    </source>
</evidence>
<evidence type="ECO:0000313" key="11">
    <source>
        <dbReference type="EMBL" id="AVX05698.1"/>
    </source>
</evidence>
<evidence type="ECO:0000256" key="6">
    <source>
        <dbReference type="ARBA" id="ARBA00022989"/>
    </source>
</evidence>
<dbReference type="Proteomes" id="UP000258927">
    <property type="component" value="Chromosome"/>
</dbReference>
<evidence type="ECO:0000256" key="5">
    <source>
        <dbReference type="ARBA" id="ARBA00022692"/>
    </source>
</evidence>
<dbReference type="AlphaFoldDB" id="A0A2R4MI33"/>
<keyword evidence="7 9" id="KW-0472">Membrane</keyword>
<gene>
    <name evidence="11" type="ORF">MXMO3_03192</name>
</gene>
<protein>
    <recommendedName>
        <fullName evidence="9">TRAP transporter small permease protein</fullName>
    </recommendedName>
</protein>
<evidence type="ECO:0000256" key="1">
    <source>
        <dbReference type="ARBA" id="ARBA00004429"/>
    </source>
</evidence>
<dbReference type="STRING" id="1122213.GCA_000423365_00884"/>
<comment type="function">
    <text evidence="9">Part of the tripartite ATP-independent periplasmic (TRAP) transport system.</text>
</comment>
<keyword evidence="5 9" id="KW-0812">Transmembrane</keyword>